<dbReference type="eggNOG" id="COG4928">
    <property type="taxonomic scope" value="Bacteria"/>
</dbReference>
<dbReference type="Gene3D" id="3.40.50.300">
    <property type="entry name" value="P-loop containing nucleotide triphosphate hydrolases"/>
    <property type="match status" value="1"/>
</dbReference>
<evidence type="ECO:0000259" key="1">
    <source>
        <dbReference type="Pfam" id="PF07693"/>
    </source>
</evidence>
<protein>
    <recommendedName>
        <fullName evidence="1">KAP NTPase domain-containing protein</fullName>
    </recommendedName>
</protein>
<name>A0A0A3IYL4_9BACL</name>
<evidence type="ECO:0000313" key="3">
    <source>
        <dbReference type="Proteomes" id="UP000030595"/>
    </source>
</evidence>
<dbReference type="Proteomes" id="UP000030595">
    <property type="component" value="Unassembled WGS sequence"/>
</dbReference>
<evidence type="ECO:0000313" key="2">
    <source>
        <dbReference type="EMBL" id="KGR89849.1"/>
    </source>
</evidence>
<reference evidence="2 3" key="1">
    <citation type="submission" date="2014-02" db="EMBL/GenBank/DDBJ databases">
        <title>Draft genome sequence of Lysinibacillus massiliensis CCUG 49529.</title>
        <authorList>
            <person name="Zhang F."/>
            <person name="Wang G."/>
            <person name="Zhang L."/>
        </authorList>
    </citation>
    <scope>NUCLEOTIDE SEQUENCE [LARGE SCALE GENOMIC DNA]</scope>
    <source>
        <strain evidence="2 3">CCUG 49529</strain>
    </source>
</reference>
<dbReference type="InterPro" id="IPR011646">
    <property type="entry name" value="KAP_P-loop"/>
</dbReference>
<sequence>MWADDASKIDMLAYEPYASLISEIATSERMNPLTIGLFGNWGSGKSTLLHLIEQNTMNQTEKKIAVVTVNAWMFEGYDDAKTALMEAILQSLQENQTFFKESTDKIKNLIKRVDWIRVGSTALKKGIPLSLSLLAGNPLPMLLGGFKLENFDSEKEIGQHLDNASQMKKDYINAQQQENIIENVRKFREDFVNIIRTSNIDNLIIMIDDLDRCNPDRIIETLEAIKLFLAVEKTTFVIAMDENIITYSIKRKYPQLDDVEIDVSTDYIEKIVQLPIRIAELAETDIKNYMLLLISEMYLSENVLNKLINKLRDKGIFVRGEIISGKEIIEIINGVTSTDGDKYKQGYSQSDFEEQIQIFNSIGSVIAATLKGNPRQTKRFLNTFYMRKRLAEIQRIELNLSVLAKLMVLEYTDRDLFRELYQWQFENNGTPKQLSDIENQILNEGLNDEEKPKTGQEQKNNAWFGDKIKRWVGVEPSNLSEVDLSQYFYLARDSVSDKKLFSINLNQEERKFINQICNATTAEIVRKKKIEELKVMDEVTRSEIVKGVISKYNQDQNYHLWVLIELYKMFPQYQPKIYEELKKIKKGLITPTEIFLFKQLDSETFEKLKAYYVESKKSSKKLWEIG</sequence>
<dbReference type="InterPro" id="IPR027417">
    <property type="entry name" value="P-loop_NTPase"/>
</dbReference>
<dbReference type="RefSeq" id="WP_036178182.1">
    <property type="nucleotide sequence ID" value="NZ_AVCZ01000032.1"/>
</dbReference>
<dbReference type="OrthoDB" id="88903at2"/>
<dbReference type="SUPFAM" id="SSF52540">
    <property type="entry name" value="P-loop containing nucleoside triphosphate hydrolases"/>
    <property type="match status" value="1"/>
</dbReference>
<dbReference type="PANTHER" id="PTHR22674:SF6">
    <property type="entry name" value="NTPASE KAP FAMILY P-LOOP DOMAIN-CONTAINING PROTEIN 1"/>
    <property type="match status" value="1"/>
</dbReference>
<dbReference type="PANTHER" id="PTHR22674">
    <property type="entry name" value="NTPASE, KAP FAMILY P-LOOP DOMAIN-CONTAINING 1"/>
    <property type="match status" value="1"/>
</dbReference>
<gene>
    <name evidence="2" type="ORF">CD30_14765</name>
</gene>
<dbReference type="EMBL" id="JPVQ01000032">
    <property type="protein sequence ID" value="KGR89849.1"/>
    <property type="molecule type" value="Genomic_DNA"/>
</dbReference>
<accession>A0A0A3IYL4</accession>
<keyword evidence="3" id="KW-1185">Reference proteome</keyword>
<dbReference type="Pfam" id="PF07693">
    <property type="entry name" value="KAP_NTPase"/>
    <property type="match status" value="1"/>
</dbReference>
<organism evidence="2 3">
    <name type="scientific">Ureibacillus massiliensis 4400831 = CIP 108448 = CCUG 49529</name>
    <dbReference type="NCBI Taxonomy" id="1211035"/>
    <lineage>
        <taxon>Bacteria</taxon>
        <taxon>Bacillati</taxon>
        <taxon>Bacillota</taxon>
        <taxon>Bacilli</taxon>
        <taxon>Bacillales</taxon>
        <taxon>Caryophanaceae</taxon>
        <taxon>Ureibacillus</taxon>
    </lineage>
</organism>
<proteinExistence type="predicted"/>
<dbReference type="AlphaFoldDB" id="A0A0A3IYL4"/>
<comment type="caution">
    <text evidence="2">The sequence shown here is derived from an EMBL/GenBank/DDBJ whole genome shotgun (WGS) entry which is preliminary data.</text>
</comment>
<dbReference type="InterPro" id="IPR052754">
    <property type="entry name" value="NTPase_KAP_P-loop"/>
</dbReference>
<feature type="domain" description="KAP NTPase" evidence="1">
    <location>
        <begin position="15"/>
        <end position="390"/>
    </location>
</feature>